<evidence type="ECO:0000256" key="1">
    <source>
        <dbReference type="ARBA" id="ARBA00004651"/>
    </source>
</evidence>
<feature type="transmembrane region" description="Helical" evidence="7">
    <location>
        <begin position="55"/>
        <end position="75"/>
    </location>
</feature>
<sequence>MQFPDMSHPVVQNFSYILLLSFIPIILVSLTSFTRYVIVLSLMRTALGLQQTPPNIVIIALAFFMSLFSMSPLLVEIQTGPYENFQTGKYDYNTFISESYASVKSFIVSKTDYSDYEFVASLGSNPLFAKQNLDDDVEFIVLAPAFMLTELKAAFQFAFVIFIPFVLIDLVVASILMALGMIMLPPVSISLPVKLLVFILVDGWTLLIGGLVSSF</sequence>
<dbReference type="PANTHER" id="PTHR30587:SF0">
    <property type="entry name" value="FLAGELLAR BIOSYNTHETIC PROTEIN FLIP"/>
    <property type="match status" value="1"/>
</dbReference>
<evidence type="ECO:0000256" key="2">
    <source>
        <dbReference type="ARBA" id="ARBA00006257"/>
    </source>
</evidence>
<dbReference type="Pfam" id="PF00813">
    <property type="entry name" value="FliP"/>
    <property type="match status" value="1"/>
</dbReference>
<dbReference type="RefSeq" id="WP_233054870.1">
    <property type="nucleotide sequence ID" value="NZ_JAIMJA010000033.1"/>
</dbReference>
<gene>
    <name evidence="8" type="ORF">K6Y31_20345</name>
</gene>
<dbReference type="PROSITE" id="PS01061">
    <property type="entry name" value="FLIP_2"/>
    <property type="match status" value="1"/>
</dbReference>
<evidence type="ECO:0000256" key="7">
    <source>
        <dbReference type="SAM" id="Phobius"/>
    </source>
</evidence>
<feature type="transmembrane region" description="Helical" evidence="7">
    <location>
        <begin position="16"/>
        <end position="43"/>
    </location>
</feature>
<organism evidence="8 9">
    <name type="scientific">Motilimonas cestriensis</name>
    <dbReference type="NCBI Taxonomy" id="2742685"/>
    <lineage>
        <taxon>Bacteria</taxon>
        <taxon>Pseudomonadati</taxon>
        <taxon>Pseudomonadota</taxon>
        <taxon>Gammaproteobacteria</taxon>
        <taxon>Alteromonadales</taxon>
        <taxon>Alteromonadales genera incertae sedis</taxon>
        <taxon>Motilimonas</taxon>
    </lineage>
</organism>
<reference evidence="8 9" key="1">
    <citation type="journal article" date="2022" name="Environ. Microbiol. Rep.">
        <title>Eco-phylogenetic analyses reveal divergent evolution of vitamin B12 metabolism in the marine bacterial family 'Psychromonadaceae'.</title>
        <authorList>
            <person name="Jin X."/>
            <person name="Yang Y."/>
            <person name="Cao H."/>
            <person name="Gao B."/>
            <person name="Zhao Z."/>
        </authorList>
    </citation>
    <scope>NUCLEOTIDE SEQUENCE [LARGE SCALE GENOMIC DNA]</scope>
    <source>
        <strain evidence="8 9">MKS20</strain>
    </source>
</reference>
<evidence type="ECO:0000256" key="5">
    <source>
        <dbReference type="ARBA" id="ARBA00022989"/>
    </source>
</evidence>
<evidence type="ECO:0000256" key="3">
    <source>
        <dbReference type="ARBA" id="ARBA00022475"/>
    </source>
</evidence>
<name>A0ABS8WFQ1_9GAMM</name>
<feature type="transmembrane region" description="Helical" evidence="7">
    <location>
        <begin position="154"/>
        <end position="179"/>
    </location>
</feature>
<dbReference type="EMBL" id="JAIMJA010000033">
    <property type="protein sequence ID" value="MCE2597128.1"/>
    <property type="molecule type" value="Genomic_DNA"/>
</dbReference>
<accession>A0ABS8WFQ1</accession>
<evidence type="ECO:0000256" key="4">
    <source>
        <dbReference type="ARBA" id="ARBA00022692"/>
    </source>
</evidence>
<dbReference type="InterPro" id="IPR005838">
    <property type="entry name" value="T3SS_IM_P"/>
</dbReference>
<evidence type="ECO:0000256" key="6">
    <source>
        <dbReference type="ARBA" id="ARBA00023136"/>
    </source>
</evidence>
<dbReference type="Proteomes" id="UP001201273">
    <property type="component" value="Unassembled WGS sequence"/>
</dbReference>
<dbReference type="PANTHER" id="PTHR30587">
    <property type="entry name" value="FLAGELLAR BIOSYNTHETIC PROTEIN FLIP"/>
    <property type="match status" value="1"/>
</dbReference>
<keyword evidence="4 7" id="KW-0812">Transmembrane</keyword>
<dbReference type="PRINTS" id="PR01302">
    <property type="entry name" value="TYPE3IMPPROT"/>
</dbReference>
<dbReference type="NCBIfam" id="NF009438">
    <property type="entry name" value="PRK12797.1"/>
    <property type="match status" value="1"/>
</dbReference>
<keyword evidence="6 7" id="KW-0472">Membrane</keyword>
<keyword evidence="5 7" id="KW-1133">Transmembrane helix</keyword>
<keyword evidence="9" id="KW-1185">Reference proteome</keyword>
<comment type="subcellular location">
    <subcellularLocation>
        <location evidence="1">Cell membrane</location>
        <topology evidence="1">Multi-pass membrane protein</topology>
    </subcellularLocation>
</comment>
<comment type="caution">
    <text evidence="8">The sequence shown here is derived from an EMBL/GenBank/DDBJ whole genome shotgun (WGS) entry which is preliminary data.</text>
</comment>
<protein>
    <submittedName>
        <fullName evidence="8">EscR/YscR/HrcR family type III secretion system export apparatus protein</fullName>
    </submittedName>
</protein>
<evidence type="ECO:0000313" key="9">
    <source>
        <dbReference type="Proteomes" id="UP001201273"/>
    </source>
</evidence>
<comment type="similarity">
    <text evidence="2">Belongs to the FliP/MopC/SpaP family.</text>
</comment>
<proteinExistence type="inferred from homology"/>
<keyword evidence="3" id="KW-1003">Cell membrane</keyword>
<evidence type="ECO:0000313" key="8">
    <source>
        <dbReference type="EMBL" id="MCE2597128.1"/>
    </source>
</evidence>
<feature type="transmembrane region" description="Helical" evidence="7">
    <location>
        <begin position="191"/>
        <end position="212"/>
    </location>
</feature>